<dbReference type="PANTHER" id="PTHR23080:SF141">
    <property type="entry name" value="TRANSPOSASE HELIX-TURN-HELIX DOMAIN-CONTAINING PROTEIN"/>
    <property type="match status" value="1"/>
</dbReference>
<dbReference type="GO" id="GO:0046872">
    <property type="term" value="F:metal ion binding"/>
    <property type="evidence" value="ECO:0007669"/>
    <property type="project" value="UniProtKB-KW"/>
</dbReference>
<evidence type="ECO:0000256" key="4">
    <source>
        <dbReference type="SAM" id="Phobius"/>
    </source>
</evidence>
<dbReference type="Pfam" id="PF13613">
    <property type="entry name" value="HTH_Tnp_4"/>
    <property type="match status" value="1"/>
</dbReference>
<dbReference type="PANTHER" id="PTHR23080">
    <property type="entry name" value="THAP DOMAIN PROTEIN"/>
    <property type="match status" value="1"/>
</dbReference>
<keyword evidence="8" id="KW-1185">Reference proteome</keyword>
<dbReference type="InterPro" id="IPR027806">
    <property type="entry name" value="HARBI1_dom"/>
</dbReference>
<evidence type="ECO:0008006" key="9">
    <source>
        <dbReference type="Google" id="ProtNLM"/>
    </source>
</evidence>
<keyword evidence="4" id="KW-1133">Transmembrane helix</keyword>
<keyword evidence="4" id="KW-0472">Membrane</keyword>
<evidence type="ECO:0000313" key="8">
    <source>
        <dbReference type="Proteomes" id="UP000821853"/>
    </source>
</evidence>
<dbReference type="AlphaFoldDB" id="A0A9J6G6R4"/>
<keyword evidence="2" id="KW-0479">Metal-binding</keyword>
<accession>A0A9J6G6R4</accession>
<keyword evidence="4" id="KW-0812">Transmembrane</keyword>
<evidence type="ECO:0000256" key="3">
    <source>
        <dbReference type="SAM" id="Coils"/>
    </source>
</evidence>
<dbReference type="OrthoDB" id="6484926at2759"/>
<evidence type="ECO:0000259" key="5">
    <source>
        <dbReference type="Pfam" id="PF13359"/>
    </source>
</evidence>
<feature type="transmembrane region" description="Helical" evidence="4">
    <location>
        <begin position="67"/>
        <end position="88"/>
    </location>
</feature>
<evidence type="ECO:0000259" key="6">
    <source>
        <dbReference type="Pfam" id="PF13613"/>
    </source>
</evidence>
<feature type="domain" description="DDE Tnp4" evidence="5">
    <location>
        <begin position="175"/>
        <end position="342"/>
    </location>
</feature>
<dbReference type="Pfam" id="PF13359">
    <property type="entry name" value="DDE_Tnp_4"/>
    <property type="match status" value="1"/>
</dbReference>
<dbReference type="VEuPathDB" id="VectorBase:HLOH_053498"/>
<proteinExistence type="predicted"/>
<sequence length="354" mass="39482">MEVQTSVSMQDMSDLIKENEALKQRLACLEQNLSAANEKVVELENKPADLATITKEMVMQTKKTVKFYTGFVSAAMFSAFLQLVLSVWEPCAVCLDPEAQLILVLMRLRLGLLTQDLACRFGVSNSTVSDIFHAWLDVLAANMTRFIVWPSRRTLDANRPAAFKDTLFDGLAGIIDCTEVFIQRPTLMTARSQTYSNYKHHNTVKLLVVISPSGAITFVSKAWGGRTSDKEVTLRSGLLDKVTQGDVFLVDRGFRCNDMFAARGATLLMPSLTKKRAQLPGAEVTTSRKLSRVRIHVERAIQRLKVFRIFQTVLPLNFVRRAGDKDFATMDKVVVVCSALVNLQTPIINSRGSN</sequence>
<dbReference type="EMBL" id="JABSTR010000005">
    <property type="protein sequence ID" value="KAH9370827.1"/>
    <property type="molecule type" value="Genomic_DNA"/>
</dbReference>
<feature type="coiled-coil region" evidence="3">
    <location>
        <begin position="12"/>
        <end position="46"/>
    </location>
</feature>
<protein>
    <recommendedName>
        <fullName evidence="9">Tick transposon</fullName>
    </recommendedName>
</protein>
<evidence type="ECO:0000256" key="2">
    <source>
        <dbReference type="ARBA" id="ARBA00022723"/>
    </source>
</evidence>
<dbReference type="InterPro" id="IPR027805">
    <property type="entry name" value="Transposase_HTH_dom"/>
</dbReference>
<comment type="cofactor">
    <cofactor evidence="1">
        <name>a divalent metal cation</name>
        <dbReference type="ChEBI" id="CHEBI:60240"/>
    </cofactor>
</comment>
<dbReference type="Proteomes" id="UP000821853">
    <property type="component" value="Chromosome 3"/>
</dbReference>
<feature type="domain" description="Transposase Helix-turn-helix" evidence="6">
    <location>
        <begin position="94"/>
        <end position="143"/>
    </location>
</feature>
<reference evidence="7 8" key="1">
    <citation type="journal article" date="2020" name="Cell">
        <title>Large-Scale Comparative Analyses of Tick Genomes Elucidate Their Genetic Diversity and Vector Capacities.</title>
        <authorList>
            <consortium name="Tick Genome and Microbiome Consortium (TIGMIC)"/>
            <person name="Jia N."/>
            <person name="Wang J."/>
            <person name="Shi W."/>
            <person name="Du L."/>
            <person name="Sun Y."/>
            <person name="Zhan W."/>
            <person name="Jiang J.F."/>
            <person name="Wang Q."/>
            <person name="Zhang B."/>
            <person name="Ji P."/>
            <person name="Bell-Sakyi L."/>
            <person name="Cui X.M."/>
            <person name="Yuan T.T."/>
            <person name="Jiang B.G."/>
            <person name="Yang W.F."/>
            <person name="Lam T.T."/>
            <person name="Chang Q.C."/>
            <person name="Ding S.J."/>
            <person name="Wang X.J."/>
            <person name="Zhu J.G."/>
            <person name="Ruan X.D."/>
            <person name="Zhao L."/>
            <person name="Wei J.T."/>
            <person name="Ye R.Z."/>
            <person name="Que T.C."/>
            <person name="Du C.H."/>
            <person name="Zhou Y.H."/>
            <person name="Cheng J.X."/>
            <person name="Dai P.F."/>
            <person name="Guo W.B."/>
            <person name="Han X.H."/>
            <person name="Huang E.J."/>
            <person name="Li L.F."/>
            <person name="Wei W."/>
            <person name="Gao Y.C."/>
            <person name="Liu J.Z."/>
            <person name="Shao H.Z."/>
            <person name="Wang X."/>
            <person name="Wang C.C."/>
            <person name="Yang T.C."/>
            <person name="Huo Q.B."/>
            <person name="Li W."/>
            <person name="Chen H.Y."/>
            <person name="Chen S.E."/>
            <person name="Zhou L.G."/>
            <person name="Ni X.B."/>
            <person name="Tian J.H."/>
            <person name="Sheng Y."/>
            <person name="Liu T."/>
            <person name="Pan Y.S."/>
            <person name="Xia L.Y."/>
            <person name="Li J."/>
            <person name="Zhao F."/>
            <person name="Cao W.C."/>
        </authorList>
    </citation>
    <scope>NUCLEOTIDE SEQUENCE [LARGE SCALE GENOMIC DNA]</scope>
    <source>
        <strain evidence="7">HaeL-2018</strain>
    </source>
</reference>
<name>A0A9J6G6R4_HAELO</name>
<evidence type="ECO:0000256" key="1">
    <source>
        <dbReference type="ARBA" id="ARBA00001968"/>
    </source>
</evidence>
<organism evidence="7 8">
    <name type="scientific">Haemaphysalis longicornis</name>
    <name type="common">Bush tick</name>
    <dbReference type="NCBI Taxonomy" id="44386"/>
    <lineage>
        <taxon>Eukaryota</taxon>
        <taxon>Metazoa</taxon>
        <taxon>Ecdysozoa</taxon>
        <taxon>Arthropoda</taxon>
        <taxon>Chelicerata</taxon>
        <taxon>Arachnida</taxon>
        <taxon>Acari</taxon>
        <taxon>Parasitiformes</taxon>
        <taxon>Ixodida</taxon>
        <taxon>Ixodoidea</taxon>
        <taxon>Ixodidae</taxon>
        <taxon>Haemaphysalinae</taxon>
        <taxon>Haemaphysalis</taxon>
    </lineage>
</organism>
<keyword evidence="3" id="KW-0175">Coiled coil</keyword>
<dbReference type="OMA" id="KPLIMWP"/>
<evidence type="ECO:0000313" key="7">
    <source>
        <dbReference type="EMBL" id="KAH9370827.1"/>
    </source>
</evidence>
<comment type="caution">
    <text evidence="7">The sequence shown here is derived from an EMBL/GenBank/DDBJ whole genome shotgun (WGS) entry which is preliminary data.</text>
</comment>
<gene>
    <name evidence="7" type="ORF">HPB48_007898</name>
</gene>